<evidence type="ECO:0000313" key="3">
    <source>
        <dbReference type="EMBL" id="OHV41139.1"/>
    </source>
</evidence>
<dbReference type="Pfam" id="PF00561">
    <property type="entry name" value="Abhydrolase_1"/>
    <property type="match status" value="1"/>
</dbReference>
<evidence type="ECO:0000313" key="4">
    <source>
        <dbReference type="Proteomes" id="UP000179627"/>
    </source>
</evidence>
<comment type="caution">
    <text evidence="3">The sequence shown here is derived from an EMBL/GenBank/DDBJ whole genome shotgun (WGS) entry which is preliminary data.</text>
</comment>
<protein>
    <recommendedName>
        <fullName evidence="2">AB hydrolase-1 domain-containing protein</fullName>
    </recommendedName>
</protein>
<feature type="region of interest" description="Disordered" evidence="1">
    <location>
        <begin position="29"/>
        <end position="51"/>
    </location>
</feature>
<feature type="domain" description="AB hydrolase-1" evidence="2">
    <location>
        <begin position="51"/>
        <end position="147"/>
    </location>
</feature>
<evidence type="ECO:0000256" key="1">
    <source>
        <dbReference type="SAM" id="MobiDB-lite"/>
    </source>
</evidence>
<dbReference type="Proteomes" id="UP000179627">
    <property type="component" value="Unassembled WGS sequence"/>
</dbReference>
<evidence type="ECO:0000259" key="2">
    <source>
        <dbReference type="Pfam" id="PF00561"/>
    </source>
</evidence>
<dbReference type="InterPro" id="IPR029058">
    <property type="entry name" value="AB_hydrolase_fold"/>
</dbReference>
<dbReference type="GO" id="GO:0003824">
    <property type="term" value="F:catalytic activity"/>
    <property type="evidence" value="ECO:0007669"/>
    <property type="project" value="UniProtKB-ARBA"/>
</dbReference>
<name>A0A1S1R5X8_9ACTN</name>
<dbReference type="AlphaFoldDB" id="A0A1S1R5X8"/>
<sequence length="266" mass="28491">MTAPESAATGVSIFVQHGPVRLHVLGNDRVASSGRPDQADHSDQPDRSPAPVVVVPGMGEYAGEYGWLLERLGDRQAVAVDLRGRGGSDAPPADSAGYSWEDHIADLRAVVEALGLRRPVLVAFSRGSSYALGYALRYPGEVGGLVVGDYWARHARPPDAAVERQLTARIRGVAVADRMPGHAARAVFAQARDVPLWDRLGDLRCGVLVIRGGRRGAVVTDEVAAQWREALPTVELATVDDAGHDLWSRDHDAYLAALLPFLSRTG</sequence>
<feature type="compositionally biased region" description="Basic and acidic residues" evidence="1">
    <location>
        <begin position="37"/>
        <end position="46"/>
    </location>
</feature>
<dbReference type="InterPro" id="IPR000073">
    <property type="entry name" value="AB_hydrolase_1"/>
</dbReference>
<dbReference type="RefSeq" id="WP_071083198.1">
    <property type="nucleotide sequence ID" value="NZ_MBLM01000058.1"/>
</dbReference>
<reference evidence="4" key="1">
    <citation type="submission" date="2016-07" db="EMBL/GenBank/DDBJ databases">
        <title>Sequence Frankia sp. strain CcI1.17.</title>
        <authorList>
            <person name="Ghodhbane-Gtari F."/>
            <person name="Swanson E."/>
            <person name="Gueddou A."/>
            <person name="Morris K."/>
            <person name="Hezbri K."/>
            <person name="Ktari A."/>
            <person name="Nouioui I."/>
            <person name="Abebe-Akele F."/>
            <person name="Simpson S."/>
            <person name="Thomas K."/>
            <person name="Gtari M."/>
            <person name="Tisa L.S."/>
            <person name="Hurst S."/>
        </authorList>
    </citation>
    <scope>NUCLEOTIDE SEQUENCE [LARGE SCALE GENOMIC DNA]</scope>
    <source>
        <strain evidence="4">Cc1.17</strain>
    </source>
</reference>
<keyword evidence="4" id="KW-1185">Reference proteome</keyword>
<gene>
    <name evidence="3" type="ORF">CC117_13125</name>
</gene>
<dbReference type="Gene3D" id="3.40.50.1820">
    <property type="entry name" value="alpha/beta hydrolase"/>
    <property type="match status" value="1"/>
</dbReference>
<dbReference type="PANTHER" id="PTHR43433">
    <property type="entry name" value="HYDROLASE, ALPHA/BETA FOLD FAMILY PROTEIN"/>
    <property type="match status" value="1"/>
</dbReference>
<dbReference type="SUPFAM" id="SSF53474">
    <property type="entry name" value="alpha/beta-Hydrolases"/>
    <property type="match status" value="1"/>
</dbReference>
<organism evidence="3 4">
    <name type="scientific">Parafrankia colletiae</name>
    <dbReference type="NCBI Taxonomy" id="573497"/>
    <lineage>
        <taxon>Bacteria</taxon>
        <taxon>Bacillati</taxon>
        <taxon>Actinomycetota</taxon>
        <taxon>Actinomycetes</taxon>
        <taxon>Frankiales</taxon>
        <taxon>Frankiaceae</taxon>
        <taxon>Parafrankia</taxon>
    </lineage>
</organism>
<accession>A0A1S1R5X8</accession>
<dbReference type="EMBL" id="MBLM01000058">
    <property type="protein sequence ID" value="OHV41139.1"/>
    <property type="molecule type" value="Genomic_DNA"/>
</dbReference>
<dbReference type="PANTHER" id="PTHR43433:SF5">
    <property type="entry name" value="AB HYDROLASE-1 DOMAIN-CONTAINING PROTEIN"/>
    <property type="match status" value="1"/>
</dbReference>
<dbReference type="OrthoDB" id="2645723at2"/>
<proteinExistence type="predicted"/>
<dbReference type="InterPro" id="IPR050471">
    <property type="entry name" value="AB_hydrolase"/>
</dbReference>